<dbReference type="Proteomes" id="UP000500857">
    <property type="component" value="Chromosome"/>
</dbReference>
<sequence>MESGSPSASSAEKPPHRLSQFVGTLIALLTLLLPIFAIAHYSPSNQNPLPQRNYPIGRFRY</sequence>
<reference evidence="2 3" key="1">
    <citation type="submission" date="2020-04" db="EMBL/GenBank/DDBJ databases">
        <authorList>
            <person name="Basu S."/>
            <person name="Maruthanayagam V."/>
            <person name="Chakraborty S."/>
            <person name="Pramanik A."/>
            <person name="Mukherjee J."/>
            <person name="Brink B."/>
        </authorList>
    </citation>
    <scope>NUCLEOTIDE SEQUENCE [LARGE SCALE GENOMIC DNA]</scope>
    <source>
        <strain evidence="2 3">AP17</strain>
    </source>
</reference>
<keyword evidence="1" id="KW-0812">Transmembrane</keyword>
<dbReference type="EMBL" id="CP051167">
    <property type="protein sequence ID" value="QIZ72864.1"/>
    <property type="molecule type" value="Genomic_DNA"/>
</dbReference>
<proteinExistence type="predicted"/>
<organism evidence="2 3">
    <name type="scientific">Oxynema aestuarii AP17</name>
    <dbReference type="NCBI Taxonomy" id="2064643"/>
    <lineage>
        <taxon>Bacteria</taxon>
        <taxon>Bacillati</taxon>
        <taxon>Cyanobacteriota</taxon>
        <taxon>Cyanophyceae</taxon>
        <taxon>Oscillatoriophycideae</taxon>
        <taxon>Oscillatoriales</taxon>
        <taxon>Oscillatoriaceae</taxon>
        <taxon>Oxynema</taxon>
        <taxon>Oxynema aestuarii</taxon>
    </lineage>
</organism>
<keyword evidence="3" id="KW-1185">Reference proteome</keyword>
<evidence type="ECO:0000313" key="2">
    <source>
        <dbReference type="EMBL" id="QIZ72864.1"/>
    </source>
</evidence>
<dbReference type="AlphaFoldDB" id="A0A6H1U200"/>
<accession>A0A6H1U200</accession>
<name>A0A6H1U200_9CYAN</name>
<keyword evidence="1" id="KW-1133">Transmembrane helix</keyword>
<protein>
    <submittedName>
        <fullName evidence="2">Uncharacterized protein</fullName>
    </submittedName>
</protein>
<feature type="transmembrane region" description="Helical" evidence="1">
    <location>
        <begin position="21"/>
        <end position="41"/>
    </location>
</feature>
<evidence type="ECO:0000313" key="3">
    <source>
        <dbReference type="Proteomes" id="UP000500857"/>
    </source>
</evidence>
<gene>
    <name evidence="2" type="ORF">HCG48_21560</name>
</gene>
<keyword evidence="1" id="KW-0472">Membrane</keyword>
<evidence type="ECO:0000256" key="1">
    <source>
        <dbReference type="SAM" id="Phobius"/>
    </source>
</evidence>
<dbReference type="KEGG" id="oxy:HCG48_21560"/>